<dbReference type="EMBL" id="JAXLPB010000001">
    <property type="protein sequence ID" value="MDY8108253.1"/>
    <property type="molecule type" value="Genomic_DNA"/>
</dbReference>
<dbReference type="Proteomes" id="UP001294412">
    <property type="component" value="Unassembled WGS sequence"/>
</dbReference>
<proteinExistence type="predicted"/>
<evidence type="ECO:0000313" key="3">
    <source>
        <dbReference type="Proteomes" id="UP001294412"/>
    </source>
</evidence>
<feature type="region of interest" description="Disordered" evidence="1">
    <location>
        <begin position="100"/>
        <end position="131"/>
    </location>
</feature>
<name>A0ABU5HYP8_9HYPH</name>
<dbReference type="RefSeq" id="WP_322185700.1">
    <property type="nucleotide sequence ID" value="NZ_JAXLPB010000001.1"/>
</dbReference>
<evidence type="ECO:0000313" key="2">
    <source>
        <dbReference type="EMBL" id="MDY8108253.1"/>
    </source>
</evidence>
<gene>
    <name evidence="2" type="ORF">U0C82_03700</name>
</gene>
<organism evidence="2 3">
    <name type="scientific">Fulvimarina uroteuthidis</name>
    <dbReference type="NCBI Taxonomy" id="3098149"/>
    <lineage>
        <taxon>Bacteria</taxon>
        <taxon>Pseudomonadati</taxon>
        <taxon>Pseudomonadota</taxon>
        <taxon>Alphaproteobacteria</taxon>
        <taxon>Hyphomicrobiales</taxon>
        <taxon>Aurantimonadaceae</taxon>
        <taxon>Fulvimarina</taxon>
    </lineage>
</organism>
<protein>
    <submittedName>
        <fullName evidence="2">Uncharacterized protein</fullName>
    </submittedName>
</protein>
<keyword evidence="3" id="KW-1185">Reference proteome</keyword>
<evidence type="ECO:0000256" key="1">
    <source>
        <dbReference type="SAM" id="MobiDB-lite"/>
    </source>
</evidence>
<reference evidence="2 3" key="1">
    <citation type="submission" date="2023-12" db="EMBL/GenBank/DDBJ databases">
        <title>Description of Novel Strain Fulvimarina sp. 2208YS6-2-32 isolated from Uroteuthis (Photololigo) edulis.</title>
        <authorList>
            <person name="Park J.-S."/>
        </authorList>
    </citation>
    <scope>NUCLEOTIDE SEQUENCE [LARGE SCALE GENOMIC DNA]</scope>
    <source>
        <strain evidence="2 3">2208YS6-2-32</strain>
    </source>
</reference>
<accession>A0ABU5HYP8</accession>
<sequence length="131" mass="14358">MSKLNSDTPITLDGEDYVLRSSLKAATTINRHFGNMQAAWDGLMKSDLEAYIVITRAGLPKDANISTADTAEAVYRTGMSNMLTPLVRFLRIIQNGGKVPKDMIDEERGDTPAIGHVEDDHDDEGNDPHVS</sequence>
<comment type="caution">
    <text evidence="2">The sequence shown here is derived from an EMBL/GenBank/DDBJ whole genome shotgun (WGS) entry which is preliminary data.</text>
</comment>